<evidence type="ECO:0000256" key="3">
    <source>
        <dbReference type="ARBA" id="ARBA00022840"/>
    </source>
</evidence>
<dbReference type="AlphaFoldDB" id="A7TR47"/>
<dbReference type="GO" id="GO:0000228">
    <property type="term" value="C:nuclear chromosome"/>
    <property type="evidence" value="ECO:0007669"/>
    <property type="project" value="EnsemblFungi"/>
</dbReference>
<dbReference type="RefSeq" id="XP_001643115.1">
    <property type="nucleotide sequence ID" value="XM_001643065.1"/>
</dbReference>
<dbReference type="Pfam" id="PF05192">
    <property type="entry name" value="MutS_III"/>
    <property type="match status" value="1"/>
</dbReference>
<dbReference type="PIRSF" id="PIRSF005813">
    <property type="entry name" value="MSH2"/>
    <property type="match status" value="1"/>
</dbReference>
<dbReference type="GO" id="GO:0140664">
    <property type="term" value="F:ATP-dependent DNA damage sensor activity"/>
    <property type="evidence" value="ECO:0007669"/>
    <property type="project" value="InterPro"/>
</dbReference>
<keyword evidence="4" id="KW-0238">DNA-binding</keyword>
<dbReference type="SUPFAM" id="SSF52540">
    <property type="entry name" value="P-loop containing nucleoside triphosphate hydrolases"/>
    <property type="match status" value="1"/>
</dbReference>
<dbReference type="InParanoid" id="A7TR47"/>
<dbReference type="HOGENOM" id="CLU_002472_8_0_1"/>
<organism evidence="7">
    <name type="scientific">Vanderwaltozyma polyspora (strain ATCC 22028 / DSM 70294 / BCRC 21397 / CBS 2163 / NBRC 10782 / NRRL Y-8283 / UCD 57-17)</name>
    <name type="common">Kluyveromyces polysporus</name>
    <dbReference type="NCBI Taxonomy" id="436907"/>
    <lineage>
        <taxon>Eukaryota</taxon>
        <taxon>Fungi</taxon>
        <taxon>Dikarya</taxon>
        <taxon>Ascomycota</taxon>
        <taxon>Saccharomycotina</taxon>
        <taxon>Saccharomycetes</taxon>
        <taxon>Saccharomycetales</taxon>
        <taxon>Saccharomycetaceae</taxon>
        <taxon>Vanderwaltozyma</taxon>
    </lineage>
</organism>
<dbReference type="GO" id="GO:0062037">
    <property type="term" value="F:D-loop DNA binding"/>
    <property type="evidence" value="ECO:0007669"/>
    <property type="project" value="EnsemblFungi"/>
</dbReference>
<evidence type="ECO:0000313" key="7">
    <source>
        <dbReference type="Proteomes" id="UP000000267"/>
    </source>
</evidence>
<dbReference type="InterPro" id="IPR036187">
    <property type="entry name" value="DNA_mismatch_repair_MutS_sf"/>
</dbReference>
<keyword evidence="2" id="KW-0547">Nucleotide-binding</keyword>
<dbReference type="InterPro" id="IPR000432">
    <property type="entry name" value="DNA_mismatch_repair_MutS_C"/>
</dbReference>
<dbReference type="SMART" id="SM00534">
    <property type="entry name" value="MUTSac"/>
    <property type="match status" value="1"/>
</dbReference>
<dbReference type="GO" id="GO:0051026">
    <property type="term" value="P:chiasma assembly"/>
    <property type="evidence" value="ECO:0007669"/>
    <property type="project" value="TreeGrafter"/>
</dbReference>
<dbReference type="InterPro" id="IPR045076">
    <property type="entry name" value="MutS"/>
</dbReference>
<dbReference type="Pfam" id="PF00488">
    <property type="entry name" value="MutS_V"/>
    <property type="match status" value="1"/>
</dbReference>
<evidence type="ECO:0000259" key="5">
    <source>
        <dbReference type="PROSITE" id="PS00486"/>
    </source>
</evidence>
<dbReference type="CDD" id="cd03281">
    <property type="entry name" value="ABC_MSH5_euk"/>
    <property type="match status" value="1"/>
</dbReference>
<dbReference type="EMBL" id="DS480470">
    <property type="protein sequence ID" value="EDO15257.1"/>
    <property type="molecule type" value="Genomic_DNA"/>
</dbReference>
<dbReference type="KEGG" id="vpo:Kpol_461p11"/>
<dbReference type="eggNOG" id="KOG0221">
    <property type="taxonomic scope" value="Eukaryota"/>
</dbReference>
<evidence type="ECO:0000256" key="2">
    <source>
        <dbReference type="ARBA" id="ARBA00022741"/>
    </source>
</evidence>
<reference evidence="6 7" key="1">
    <citation type="journal article" date="2007" name="Proc. Natl. Acad. Sci. U.S.A.">
        <title>Independent sorting-out of thousands of duplicated gene pairs in two yeast species descended from a whole-genome duplication.</title>
        <authorList>
            <person name="Scannell D.R."/>
            <person name="Frank A.C."/>
            <person name="Conant G.C."/>
            <person name="Byrne K.P."/>
            <person name="Woolfit M."/>
            <person name="Wolfe K.H."/>
        </authorList>
    </citation>
    <scope>NUCLEOTIDE SEQUENCE [LARGE SCALE GENOMIC DNA]</scope>
    <source>
        <strain evidence="7">ATCC 22028 / DSM 70294 / BCRC 21397 / CBS 2163 / NBRC 10782 / NRRL Y-8283 / UCD 57-17</strain>
    </source>
</reference>
<dbReference type="OMA" id="CSVYFMP"/>
<dbReference type="Gene3D" id="3.40.50.300">
    <property type="entry name" value="P-loop containing nucleotide triphosphate hydrolases"/>
    <property type="match status" value="1"/>
</dbReference>
<comment type="similarity">
    <text evidence="1">Belongs to the DNA mismatch repair MutS family.</text>
</comment>
<dbReference type="GO" id="GO:0062128">
    <property type="term" value="C:MutSgamma complex"/>
    <property type="evidence" value="ECO:0007669"/>
    <property type="project" value="EnsemblFungi"/>
</dbReference>
<dbReference type="PANTHER" id="PTHR11361">
    <property type="entry name" value="DNA MISMATCH REPAIR PROTEIN MUTS FAMILY MEMBER"/>
    <property type="match status" value="1"/>
</dbReference>
<gene>
    <name evidence="6" type="ORF">Kpol_461p11</name>
</gene>
<sequence length="892" mass="101752">MTVEVEEPTGNLNESEAYNRDEVILCLDINKDRLGCSVWEESNHFMRCLPQDYVLNSQTTYNLPSVTFERHGMGSNDLKYTEEIKMVTETLLLKYSPTFCVISSRVDDSCYEYIKSKCEILNCTLDLQSTEKYKLNNEFENLTFVDSESYVLYNNVLDCSSSTSMVTVNTICWILSHLIEQSRSERYNDDCLPQDTVMRGHRVADVTTLVLSLSSINVTDRMFVDSDTLYSLNILPRLMKYGNDNTLGNGCFSLFEILNQTCSQPAKQLLRSWLVTPLSDKDQIEARFNIVDTFISKVNAITFENLCFHITKCPDVSNVFNKFISNGPSYIAWRRINDFLLNGIEIHHCLTLLNHETRTQDIIETTKKTISTSDLKNLVREINSVIDFELSQESKNLVIREGIDDKLDECRQVYRQLEDILNSLANEVEVSIFEVISQGEFNPDLSKDNLINALYIPQLGYLITLDNSFEGYIDCSELFGWKEVFRTPTNIYFKDERSKRLDEEFGDIYGNISDLEIDILLKLQERVFENATLIQNFNKLIIELDVLSSFARVSIEKSYIRPTIIKDRSIIDIKGGRHPIYETLVETYIPNDISLDGGELNNLVSTNNLGNDWITGKKERIAIITGANASGKSVFLTQVALIVYLSHIGCFVPAESAVIGITDKILSKIQMKESVSNQHSSFELDSRQVAKCIVLATERSLILLDEFGKGTDINDGPALFGACLKNLAQQKHCPRVLACSHFHELFKDHIISPRSHGIKFYSTEILLNRSNNKLTPNVENFQENEGITFLYKLKEGIANQSFGIYCASVAGIDNDIVKRAYKIKEMMDNGYNLVDYCGEITKKELQQFQKNQNIVKKFISWDLDIESTASKELLKSKLTNMLHESSDDLFQM</sequence>
<dbReference type="GO" id="GO:1990391">
    <property type="term" value="C:DNA repair complex"/>
    <property type="evidence" value="ECO:0007669"/>
    <property type="project" value="EnsemblFungi"/>
</dbReference>
<evidence type="ECO:0000256" key="1">
    <source>
        <dbReference type="ARBA" id="ARBA00006271"/>
    </source>
</evidence>
<dbReference type="GO" id="GO:0000403">
    <property type="term" value="F:Y-form DNA binding"/>
    <property type="evidence" value="ECO:0007669"/>
    <property type="project" value="EnsemblFungi"/>
</dbReference>
<dbReference type="PhylomeDB" id="A7TR47"/>
<dbReference type="InterPro" id="IPR011184">
    <property type="entry name" value="DNA_mismatch_repair_Msh2"/>
</dbReference>
<name>A7TR47_VANPO</name>
<keyword evidence="7" id="KW-1185">Reference proteome</keyword>
<dbReference type="OrthoDB" id="29596at2759"/>
<dbReference type="SMART" id="SM00533">
    <property type="entry name" value="MUTSd"/>
    <property type="match status" value="1"/>
</dbReference>
<dbReference type="FunCoup" id="A7TR47">
    <property type="interactions" value="174"/>
</dbReference>
<dbReference type="PROSITE" id="PS00486">
    <property type="entry name" value="DNA_MISMATCH_REPAIR_2"/>
    <property type="match status" value="1"/>
</dbReference>
<feature type="domain" description="DNA mismatch repair proteins mutS family" evidence="5">
    <location>
        <begin position="700"/>
        <end position="716"/>
    </location>
</feature>
<dbReference type="GO" id="GO:0005524">
    <property type="term" value="F:ATP binding"/>
    <property type="evidence" value="ECO:0007669"/>
    <property type="project" value="UniProtKB-KW"/>
</dbReference>
<keyword evidence="3" id="KW-0067">ATP-binding</keyword>
<proteinExistence type="inferred from homology"/>
<dbReference type="GO" id="GO:0000400">
    <property type="term" value="F:four-way junction DNA binding"/>
    <property type="evidence" value="ECO:0007669"/>
    <property type="project" value="EnsemblFungi"/>
</dbReference>
<dbReference type="InterPro" id="IPR007696">
    <property type="entry name" value="DNA_mismatch_repair_MutS_core"/>
</dbReference>
<accession>A7TR47</accession>
<dbReference type="SUPFAM" id="SSF48334">
    <property type="entry name" value="DNA repair protein MutS, domain III"/>
    <property type="match status" value="1"/>
</dbReference>
<protein>
    <recommendedName>
        <fullName evidence="5">DNA mismatch repair proteins mutS family domain-containing protein</fullName>
    </recommendedName>
</protein>
<dbReference type="PANTHER" id="PTHR11361:SF20">
    <property type="entry name" value="MUTS PROTEIN HOMOLOG 5"/>
    <property type="match status" value="1"/>
</dbReference>
<dbReference type="GeneID" id="5543338"/>
<evidence type="ECO:0000313" key="6">
    <source>
        <dbReference type="EMBL" id="EDO15257.1"/>
    </source>
</evidence>
<evidence type="ECO:0000256" key="4">
    <source>
        <dbReference type="ARBA" id="ARBA00023125"/>
    </source>
</evidence>
<dbReference type="GO" id="GO:0006298">
    <property type="term" value="P:mismatch repair"/>
    <property type="evidence" value="ECO:0007669"/>
    <property type="project" value="InterPro"/>
</dbReference>
<dbReference type="GO" id="GO:0030983">
    <property type="term" value="F:mismatched DNA binding"/>
    <property type="evidence" value="ECO:0007669"/>
    <property type="project" value="InterPro"/>
</dbReference>
<dbReference type="Gene3D" id="1.10.1420.10">
    <property type="match status" value="1"/>
</dbReference>
<dbReference type="Proteomes" id="UP000000267">
    <property type="component" value="Unassembled WGS sequence"/>
</dbReference>
<dbReference type="InterPro" id="IPR027417">
    <property type="entry name" value="P-loop_NTPase"/>
</dbReference>
<dbReference type="STRING" id="436907.A7TR47"/>